<feature type="region of interest" description="Disordered" evidence="8">
    <location>
        <begin position="1"/>
        <end position="37"/>
    </location>
</feature>
<evidence type="ECO:0000256" key="6">
    <source>
        <dbReference type="ARBA" id="ARBA00023163"/>
    </source>
</evidence>
<reference evidence="12" key="2">
    <citation type="submission" date="2020-10" db="UniProtKB">
        <authorList>
            <consortium name="WormBaseParasite"/>
        </authorList>
    </citation>
    <scope>IDENTIFICATION</scope>
</reference>
<feature type="compositionally biased region" description="Basic residues" evidence="8">
    <location>
        <begin position="1"/>
        <end position="23"/>
    </location>
</feature>
<dbReference type="InterPro" id="IPR001214">
    <property type="entry name" value="SET_dom"/>
</dbReference>
<accession>A0A7E4W3T6</accession>
<comment type="catalytic activity">
    <reaction evidence="7">
        <text>L-lysyl(27)-[histone H3] + 3 S-adenosyl-L-methionine = N(6),N(6),N(6)-trimethyl-L-lysyl(27)-[histone H3] + 3 S-adenosyl-L-homocysteine + 3 H(+)</text>
        <dbReference type="Rhea" id="RHEA:60292"/>
        <dbReference type="Rhea" id="RHEA-COMP:15535"/>
        <dbReference type="Rhea" id="RHEA-COMP:15548"/>
        <dbReference type="ChEBI" id="CHEBI:15378"/>
        <dbReference type="ChEBI" id="CHEBI:29969"/>
        <dbReference type="ChEBI" id="CHEBI:57856"/>
        <dbReference type="ChEBI" id="CHEBI:59789"/>
        <dbReference type="ChEBI" id="CHEBI:61961"/>
        <dbReference type="EC" id="2.1.1.356"/>
    </reaction>
</comment>
<evidence type="ECO:0000256" key="1">
    <source>
        <dbReference type="ARBA" id="ARBA00012186"/>
    </source>
</evidence>
<dbReference type="Gene3D" id="2.170.270.10">
    <property type="entry name" value="SET domain"/>
    <property type="match status" value="1"/>
</dbReference>
<dbReference type="GO" id="GO:0031507">
    <property type="term" value="P:heterochromatin formation"/>
    <property type="evidence" value="ECO:0007669"/>
    <property type="project" value="TreeGrafter"/>
</dbReference>
<dbReference type="InterPro" id="IPR026489">
    <property type="entry name" value="CXC_dom"/>
</dbReference>
<feature type="region of interest" description="Disordered" evidence="8">
    <location>
        <begin position="337"/>
        <end position="365"/>
    </location>
</feature>
<dbReference type="PROSITE" id="PS51633">
    <property type="entry name" value="CXC"/>
    <property type="match status" value="1"/>
</dbReference>
<dbReference type="Pfam" id="PF18264">
    <property type="entry name" value="preSET_CXC"/>
    <property type="match status" value="1"/>
</dbReference>
<dbReference type="Proteomes" id="UP000492821">
    <property type="component" value="Unassembled WGS sequence"/>
</dbReference>
<dbReference type="GO" id="GO:0140951">
    <property type="term" value="F:histone H3K27 trimethyltransferase activity"/>
    <property type="evidence" value="ECO:0007669"/>
    <property type="project" value="UniProtKB-EC"/>
</dbReference>
<sequence length="697" mass="78583">MVRHRKKQARLTQPKGKRRRQARSKSPTPSADGLNDAEFVPEYANENFYVADEDCVAQIPELYEVIAKKYWERVESEGYKYVCPEASPETYAIQPDPSEILITADKKSKTTAKYEDTDGKVHRVKAFALEDAPTSPPTRYFTHTNVNIVGKSEYSLSHMPYFDDAASDDELLVELKQIYVEGIHGTSQGCGKLMNDLLLFQLADGLLKQNGYEGNYWALVTIMSSIFQEFPNKASPRDMVAMYPDLAARFDPGRVAKRTPMYDKSGKFTREFSAQEVMGNMASLMCKRCGTIDCIFHPAEVVGKDVHVERENKPISTDTKPCGEFCYRNFEVDAPMEPTGSKRKADAGSSTQTMANEESGEPAPEWTDHEKTLINMFLAARLSSNCNLRRVYAASVYKTMKPKTCKQVHDYLKAKGAAIDSDITDPNLMRKTKRDFVPATNAHHRMFKAINKGTVNNGMPYRSCNHDNDCTKENGCPCRINGHVCSKFCGCPTTCQVRFPGCRCKPGNCHTNMCQCFFASWECDPDICLNCNCGVTDKSGNVPVCRNVNIQRSYQRKLYIAPSTVAGTGCFAQEPIKKGQFIGEYVGEMIRDDEADRRGKIYDKYKCSYLFALNTEFTIDSTRIGNNLRFINHSKNPNCQAKVMVVGADHHIGVFALENIAAKQELFIDYAYNKVHTEKFVNKEQPNMTFDIKEEVD</sequence>
<evidence type="ECO:0000256" key="4">
    <source>
        <dbReference type="ARBA" id="ARBA00022691"/>
    </source>
</evidence>
<keyword evidence="11" id="KW-1185">Reference proteome</keyword>
<dbReference type="PANTHER" id="PTHR45747">
    <property type="entry name" value="HISTONE-LYSINE N-METHYLTRANSFERASE E(Z)"/>
    <property type="match status" value="1"/>
</dbReference>
<dbReference type="Pfam" id="PF00856">
    <property type="entry name" value="SET"/>
    <property type="match status" value="1"/>
</dbReference>
<evidence type="ECO:0000259" key="10">
    <source>
        <dbReference type="PROSITE" id="PS51633"/>
    </source>
</evidence>
<keyword evidence="5" id="KW-0805">Transcription regulation</keyword>
<dbReference type="GO" id="GO:0003682">
    <property type="term" value="F:chromatin binding"/>
    <property type="evidence" value="ECO:0007669"/>
    <property type="project" value="TreeGrafter"/>
</dbReference>
<dbReference type="WBParaSite" id="Pan_g5779.t1">
    <property type="protein sequence ID" value="Pan_g5779.t1"/>
    <property type="gene ID" value="Pan_g5779"/>
</dbReference>
<dbReference type="PANTHER" id="PTHR45747:SF4">
    <property type="entry name" value="HISTONE-LYSINE N-METHYLTRANSFERASE E(Z)"/>
    <property type="match status" value="1"/>
</dbReference>
<dbReference type="AlphaFoldDB" id="A0A7E4W3T6"/>
<dbReference type="FunFam" id="2.170.270.10:FF:000001">
    <property type="entry name" value="Putative histone-lysine N-methyltransferase EZH2"/>
    <property type="match status" value="1"/>
</dbReference>
<evidence type="ECO:0000256" key="3">
    <source>
        <dbReference type="ARBA" id="ARBA00022679"/>
    </source>
</evidence>
<dbReference type="GO" id="GO:0035098">
    <property type="term" value="C:ESC/E(Z) complex"/>
    <property type="evidence" value="ECO:0007669"/>
    <property type="project" value="TreeGrafter"/>
</dbReference>
<evidence type="ECO:0000256" key="7">
    <source>
        <dbReference type="ARBA" id="ARBA00048568"/>
    </source>
</evidence>
<reference evidence="11" key="1">
    <citation type="journal article" date="2013" name="Genetics">
        <title>The draft genome and transcriptome of Panagrellus redivivus are shaped by the harsh demands of a free-living lifestyle.</title>
        <authorList>
            <person name="Srinivasan J."/>
            <person name="Dillman A.R."/>
            <person name="Macchietto M.G."/>
            <person name="Heikkinen L."/>
            <person name="Lakso M."/>
            <person name="Fracchia K.M."/>
            <person name="Antoshechkin I."/>
            <person name="Mortazavi A."/>
            <person name="Wong G."/>
            <person name="Sternberg P.W."/>
        </authorList>
    </citation>
    <scope>NUCLEOTIDE SEQUENCE [LARGE SCALE GENOMIC DNA]</scope>
    <source>
        <strain evidence="11">MT8872</strain>
    </source>
</reference>
<name>A0A7E4W3T6_PANRE</name>
<organism evidence="11 12">
    <name type="scientific">Panagrellus redivivus</name>
    <name type="common">Microworm</name>
    <dbReference type="NCBI Taxonomy" id="6233"/>
    <lineage>
        <taxon>Eukaryota</taxon>
        <taxon>Metazoa</taxon>
        <taxon>Ecdysozoa</taxon>
        <taxon>Nematoda</taxon>
        <taxon>Chromadorea</taxon>
        <taxon>Rhabditida</taxon>
        <taxon>Tylenchina</taxon>
        <taxon>Panagrolaimomorpha</taxon>
        <taxon>Panagrolaimoidea</taxon>
        <taxon>Panagrolaimidae</taxon>
        <taxon>Panagrellus</taxon>
    </lineage>
</organism>
<dbReference type="CDD" id="cd10519">
    <property type="entry name" value="SET_EZH"/>
    <property type="match status" value="1"/>
</dbReference>
<dbReference type="InterPro" id="IPR041355">
    <property type="entry name" value="Pre-SET_CXC"/>
</dbReference>
<protein>
    <recommendedName>
        <fullName evidence="1">[histone H3]-lysine(27) N-trimethyltransferase</fullName>
        <ecNumber evidence="1">2.1.1.356</ecNumber>
    </recommendedName>
</protein>
<evidence type="ECO:0000259" key="9">
    <source>
        <dbReference type="PROSITE" id="PS50280"/>
    </source>
</evidence>
<evidence type="ECO:0000313" key="11">
    <source>
        <dbReference type="Proteomes" id="UP000492821"/>
    </source>
</evidence>
<feature type="domain" description="SET" evidence="9">
    <location>
        <begin position="556"/>
        <end position="671"/>
    </location>
</feature>
<dbReference type="SMART" id="SM00317">
    <property type="entry name" value="SET"/>
    <property type="match status" value="1"/>
</dbReference>
<feature type="domain" description="CXC" evidence="10">
    <location>
        <begin position="444"/>
        <end position="548"/>
    </location>
</feature>
<keyword evidence="2" id="KW-0489">Methyltransferase</keyword>
<evidence type="ECO:0000256" key="5">
    <source>
        <dbReference type="ARBA" id="ARBA00023015"/>
    </source>
</evidence>
<evidence type="ECO:0000256" key="8">
    <source>
        <dbReference type="SAM" id="MobiDB-lite"/>
    </source>
</evidence>
<evidence type="ECO:0000256" key="2">
    <source>
        <dbReference type="ARBA" id="ARBA00022603"/>
    </source>
</evidence>
<dbReference type="GO" id="GO:0032259">
    <property type="term" value="P:methylation"/>
    <property type="evidence" value="ECO:0007669"/>
    <property type="project" value="UniProtKB-KW"/>
</dbReference>
<proteinExistence type="predicted"/>
<dbReference type="EC" id="2.1.1.356" evidence="1"/>
<dbReference type="SUPFAM" id="SSF82199">
    <property type="entry name" value="SET domain"/>
    <property type="match status" value="1"/>
</dbReference>
<keyword evidence="3" id="KW-0808">Transferase</keyword>
<dbReference type="InterPro" id="IPR046341">
    <property type="entry name" value="SET_dom_sf"/>
</dbReference>
<keyword evidence="4" id="KW-0949">S-adenosyl-L-methionine</keyword>
<dbReference type="InterPro" id="IPR045318">
    <property type="entry name" value="EZH1/2-like"/>
</dbReference>
<dbReference type="PROSITE" id="PS50280">
    <property type="entry name" value="SET"/>
    <property type="match status" value="1"/>
</dbReference>
<evidence type="ECO:0000313" key="12">
    <source>
        <dbReference type="WBParaSite" id="Pan_g5779.t1"/>
    </source>
</evidence>
<keyword evidence="6" id="KW-0804">Transcription</keyword>